<evidence type="ECO:0000313" key="2">
    <source>
        <dbReference type="EMBL" id="GEP99402.1"/>
    </source>
</evidence>
<dbReference type="EMBL" id="BKAV01000002">
    <property type="protein sequence ID" value="GEP99402.1"/>
    <property type="molecule type" value="Genomic_DNA"/>
</dbReference>
<dbReference type="InterPro" id="IPR036390">
    <property type="entry name" value="WH_DNA-bd_sf"/>
</dbReference>
<dbReference type="Pfam" id="PF03551">
    <property type="entry name" value="PadR"/>
    <property type="match status" value="1"/>
</dbReference>
<accession>A0A2T7BUJ5</accession>
<evidence type="ECO:0000259" key="1">
    <source>
        <dbReference type="Pfam" id="PF03551"/>
    </source>
</evidence>
<dbReference type="STRING" id="1212545.SARL_09507"/>
<dbReference type="Proteomes" id="UP000254956">
    <property type="component" value="Unassembled WGS sequence"/>
</dbReference>
<protein>
    <submittedName>
        <fullName evidence="3">Lineage-specific thermal regulator protein</fullName>
    </submittedName>
    <submittedName>
        <fullName evidence="2">PadR family transcriptional regulator</fullName>
    </submittedName>
</protein>
<evidence type="ECO:0000313" key="5">
    <source>
        <dbReference type="Proteomes" id="UP000321598"/>
    </source>
</evidence>
<dbReference type="InterPro" id="IPR036388">
    <property type="entry name" value="WH-like_DNA-bd_sf"/>
</dbReference>
<dbReference type="AlphaFoldDB" id="A0A2T7BUJ5"/>
<reference evidence="3 4" key="1">
    <citation type="submission" date="2018-06" db="EMBL/GenBank/DDBJ databases">
        <authorList>
            <consortium name="Pathogen Informatics"/>
            <person name="Doyle S."/>
        </authorList>
    </citation>
    <scope>NUCLEOTIDE SEQUENCE [LARGE SCALE GENOMIC DNA]</scope>
    <source>
        <strain evidence="3 4">NCTC12413</strain>
    </source>
</reference>
<dbReference type="SUPFAM" id="SSF46785">
    <property type="entry name" value="Winged helix' DNA-binding domain"/>
    <property type="match status" value="1"/>
</dbReference>
<sequence length="101" mass="12102">MESKLERRMFLGFIYIHILHHAHEHPIYGSWMIEELRTHGYSMSAGTLYPMLHNMEAEGLLHSEKIVVEGKQRKQYTITDYGRTMLRKSQQKLQELTREVW</sequence>
<evidence type="ECO:0000313" key="4">
    <source>
        <dbReference type="Proteomes" id="UP000254956"/>
    </source>
</evidence>
<evidence type="ECO:0000313" key="3">
    <source>
        <dbReference type="EMBL" id="SUJ06001.1"/>
    </source>
</evidence>
<dbReference type="OrthoDB" id="9808017at2"/>
<keyword evidence="5" id="KW-1185">Reference proteome</keyword>
<reference evidence="2 5" key="2">
    <citation type="submission" date="2019-07" db="EMBL/GenBank/DDBJ databases">
        <title>Whole genome shotgun sequence of Staphylococcus arlettae NBRC 109765.</title>
        <authorList>
            <person name="Hosoyama A."/>
            <person name="Uohara A."/>
            <person name="Ohji S."/>
            <person name="Ichikawa N."/>
        </authorList>
    </citation>
    <scope>NUCLEOTIDE SEQUENCE [LARGE SCALE GENOMIC DNA]</scope>
    <source>
        <strain evidence="2 5">NBRC 109765</strain>
    </source>
</reference>
<dbReference type="GeneID" id="97286373"/>
<dbReference type="RefSeq" id="WP_002510615.1">
    <property type="nucleotide sequence ID" value="NZ_AP019698.1"/>
</dbReference>
<organism evidence="3 4">
    <name type="scientific">Staphylococcus arlettae</name>
    <dbReference type="NCBI Taxonomy" id="29378"/>
    <lineage>
        <taxon>Bacteria</taxon>
        <taxon>Bacillati</taxon>
        <taxon>Bacillota</taxon>
        <taxon>Bacilli</taxon>
        <taxon>Bacillales</taxon>
        <taxon>Staphylococcaceae</taxon>
        <taxon>Staphylococcus</taxon>
    </lineage>
</organism>
<dbReference type="PANTHER" id="PTHR33169">
    <property type="entry name" value="PADR-FAMILY TRANSCRIPTIONAL REGULATOR"/>
    <property type="match status" value="1"/>
</dbReference>
<gene>
    <name evidence="3" type="ORF">NCTC12413_00007</name>
    <name evidence="2" type="ORF">SAR03_04400</name>
</gene>
<name>A0A2T7BUJ5_9STAP</name>
<feature type="domain" description="Transcription regulator PadR N-terminal" evidence="1">
    <location>
        <begin position="18"/>
        <end position="87"/>
    </location>
</feature>
<proteinExistence type="predicted"/>
<dbReference type="InterPro" id="IPR052509">
    <property type="entry name" value="Metal_resp_DNA-bind_regulator"/>
</dbReference>
<dbReference type="Gene3D" id="1.10.10.10">
    <property type="entry name" value="Winged helix-like DNA-binding domain superfamily/Winged helix DNA-binding domain"/>
    <property type="match status" value="1"/>
</dbReference>
<dbReference type="EMBL" id="UGZE01000001">
    <property type="protein sequence ID" value="SUJ06001.1"/>
    <property type="molecule type" value="Genomic_DNA"/>
</dbReference>
<dbReference type="Proteomes" id="UP000321598">
    <property type="component" value="Unassembled WGS sequence"/>
</dbReference>
<dbReference type="InterPro" id="IPR005149">
    <property type="entry name" value="Tscrpt_reg_PadR_N"/>
</dbReference>
<dbReference type="PANTHER" id="PTHR33169:SF14">
    <property type="entry name" value="TRANSCRIPTIONAL REGULATOR RV3488"/>
    <property type="match status" value="1"/>
</dbReference>